<sequence length="331" mass="38648">MSHQLTENSNLINSLACRLWVTYFENSTLAITLLYCTSVRQGVLMPSLFKAFITLLMTVSLLAGCNQVGLAYRNLDVIIPWTLSDYLDMNSEQKSWLDVRLKQHLSWHCSTQLPEYLTWLDKLEDMVKNDRVTYEGLEARTSEAKDAIAKISREITPSAVELLSRFDDKQVQEMQESFAKDQRKRENKYLDQPLERQIAERADRMQKRLTPWIGKLNQPQKDRIQAWSASLGEQNKAWIDNRTRWQNLFLATVQQRQASDFPQRIAALLQDRETFWTPEYRKAYDQTEKAAISLLVDITAQSTPEQRTRLLSRIADMRKDFTDLDCLKSQQ</sequence>
<dbReference type="AlphaFoldDB" id="A0A3M5U7E8"/>
<dbReference type="InterPro" id="IPR016875">
    <property type="entry name" value="UCP028200"/>
</dbReference>
<name>A0A3M5U7E8_9PSED</name>
<feature type="coiled-coil region" evidence="1">
    <location>
        <begin position="120"/>
        <end position="154"/>
    </location>
</feature>
<dbReference type="Pfam" id="PF19795">
    <property type="entry name" value="DUF6279"/>
    <property type="match status" value="1"/>
</dbReference>
<accession>A0A3M5U7E8</accession>
<keyword evidence="2" id="KW-0449">Lipoprotein</keyword>
<keyword evidence="1" id="KW-0175">Coiled coil</keyword>
<proteinExistence type="predicted"/>
<evidence type="ECO:0000313" key="3">
    <source>
        <dbReference type="Proteomes" id="UP000281514"/>
    </source>
</evidence>
<gene>
    <name evidence="2" type="ORF">ALP32_03842</name>
</gene>
<dbReference type="Proteomes" id="UP000281514">
    <property type="component" value="Unassembled WGS sequence"/>
</dbReference>
<evidence type="ECO:0000256" key="1">
    <source>
        <dbReference type="SAM" id="Coils"/>
    </source>
</evidence>
<protein>
    <submittedName>
        <fullName evidence="2">Lipoprotein</fullName>
    </submittedName>
</protein>
<organism evidence="2 3">
    <name type="scientific">Pseudomonas avellanae</name>
    <dbReference type="NCBI Taxonomy" id="46257"/>
    <lineage>
        <taxon>Bacteria</taxon>
        <taxon>Pseudomonadati</taxon>
        <taxon>Pseudomonadota</taxon>
        <taxon>Gammaproteobacteria</taxon>
        <taxon>Pseudomonadales</taxon>
        <taxon>Pseudomonadaceae</taxon>
        <taxon>Pseudomonas</taxon>
    </lineage>
</organism>
<dbReference type="PIRSF" id="PIRSF028200">
    <property type="entry name" value="UCP028200"/>
    <property type="match status" value="1"/>
</dbReference>
<comment type="caution">
    <text evidence="2">The sequence shown here is derived from an EMBL/GenBank/DDBJ whole genome shotgun (WGS) entry which is preliminary data.</text>
</comment>
<dbReference type="EMBL" id="RBTX01000013">
    <property type="protein sequence ID" value="RMU41761.1"/>
    <property type="molecule type" value="Genomic_DNA"/>
</dbReference>
<reference evidence="2 3" key="1">
    <citation type="submission" date="2018-08" db="EMBL/GenBank/DDBJ databases">
        <title>Recombination of ecologically and evolutionarily significant loci maintains genetic cohesion in the Pseudomonas syringae species complex.</title>
        <authorList>
            <person name="Dillon M."/>
            <person name="Thakur S."/>
            <person name="Almeida R.N.D."/>
            <person name="Weir B.S."/>
            <person name="Guttman D.S."/>
        </authorList>
    </citation>
    <scope>NUCLEOTIDE SEQUENCE [LARGE SCALE GENOMIC DNA]</scope>
    <source>
        <strain evidence="2 3">ICMP 9749</strain>
    </source>
</reference>
<evidence type="ECO:0000313" key="2">
    <source>
        <dbReference type="EMBL" id="RMU41761.1"/>
    </source>
</evidence>